<protein>
    <submittedName>
        <fullName evidence="1">Uncharacterized protein</fullName>
    </submittedName>
</protein>
<name>A0A4C1V166_EUMVA</name>
<proteinExistence type="predicted"/>
<gene>
    <name evidence="1" type="ORF">EVAR_21050_1</name>
</gene>
<evidence type="ECO:0000313" key="1">
    <source>
        <dbReference type="EMBL" id="GBP32017.1"/>
    </source>
</evidence>
<dbReference type="AlphaFoldDB" id="A0A4C1V166"/>
<sequence>MSEREAVSNQMDLAKISVKGIFPIKSGCICSRLVRAKPVERIFTDIRGPFREVASTLPVSRIGIGYLMEWRLMKRKKEMEEKGPTELSLTERKLLPHVRILVKKRLARSHDPVFGADDYFA</sequence>
<keyword evidence="2" id="KW-1185">Reference proteome</keyword>
<organism evidence="1 2">
    <name type="scientific">Eumeta variegata</name>
    <name type="common">Bagworm moth</name>
    <name type="synonym">Eumeta japonica</name>
    <dbReference type="NCBI Taxonomy" id="151549"/>
    <lineage>
        <taxon>Eukaryota</taxon>
        <taxon>Metazoa</taxon>
        <taxon>Ecdysozoa</taxon>
        <taxon>Arthropoda</taxon>
        <taxon>Hexapoda</taxon>
        <taxon>Insecta</taxon>
        <taxon>Pterygota</taxon>
        <taxon>Neoptera</taxon>
        <taxon>Endopterygota</taxon>
        <taxon>Lepidoptera</taxon>
        <taxon>Glossata</taxon>
        <taxon>Ditrysia</taxon>
        <taxon>Tineoidea</taxon>
        <taxon>Psychidae</taxon>
        <taxon>Oiketicinae</taxon>
        <taxon>Eumeta</taxon>
    </lineage>
</organism>
<comment type="caution">
    <text evidence="1">The sequence shown here is derived from an EMBL/GenBank/DDBJ whole genome shotgun (WGS) entry which is preliminary data.</text>
</comment>
<reference evidence="1 2" key="1">
    <citation type="journal article" date="2019" name="Commun. Biol.">
        <title>The bagworm genome reveals a unique fibroin gene that provides high tensile strength.</title>
        <authorList>
            <person name="Kono N."/>
            <person name="Nakamura H."/>
            <person name="Ohtoshi R."/>
            <person name="Tomita M."/>
            <person name="Numata K."/>
            <person name="Arakawa K."/>
        </authorList>
    </citation>
    <scope>NUCLEOTIDE SEQUENCE [LARGE SCALE GENOMIC DNA]</scope>
</reference>
<dbReference type="EMBL" id="BGZK01000254">
    <property type="protein sequence ID" value="GBP32017.1"/>
    <property type="molecule type" value="Genomic_DNA"/>
</dbReference>
<accession>A0A4C1V166</accession>
<evidence type="ECO:0000313" key="2">
    <source>
        <dbReference type="Proteomes" id="UP000299102"/>
    </source>
</evidence>
<dbReference type="Proteomes" id="UP000299102">
    <property type="component" value="Unassembled WGS sequence"/>
</dbReference>